<keyword evidence="2" id="KW-0479">Metal-binding</keyword>
<evidence type="ECO:0000256" key="5">
    <source>
        <dbReference type="SAM" id="MobiDB-lite"/>
    </source>
</evidence>
<dbReference type="Proteomes" id="UP000054538">
    <property type="component" value="Unassembled WGS sequence"/>
</dbReference>
<evidence type="ECO:0000256" key="3">
    <source>
        <dbReference type="ARBA" id="ARBA00022801"/>
    </source>
</evidence>
<dbReference type="EMBL" id="KN824824">
    <property type="protein sequence ID" value="KIL00899.1"/>
    <property type="molecule type" value="Genomic_DNA"/>
</dbReference>
<dbReference type="PANTHER" id="PTHR11271:SF6">
    <property type="entry name" value="GUANINE DEAMINASE"/>
    <property type="match status" value="1"/>
</dbReference>
<proteinExistence type="predicted"/>
<accession>A0A0D0DYM8</accession>
<dbReference type="InParanoid" id="A0A0D0DYM8"/>
<dbReference type="Pfam" id="PF01979">
    <property type="entry name" value="Amidohydro_1"/>
    <property type="match status" value="2"/>
</dbReference>
<evidence type="ECO:0000256" key="4">
    <source>
        <dbReference type="ARBA" id="ARBA00022833"/>
    </source>
</evidence>
<dbReference type="HOGENOM" id="CLU_012358_0_0_1"/>
<name>A0A0D0DYM8_9AGAM</name>
<reference evidence="7 8" key="1">
    <citation type="submission" date="2014-04" db="EMBL/GenBank/DDBJ databases">
        <authorList>
            <consortium name="DOE Joint Genome Institute"/>
            <person name="Kuo A."/>
            <person name="Kohler A."/>
            <person name="Jargeat P."/>
            <person name="Nagy L.G."/>
            <person name="Floudas D."/>
            <person name="Copeland A."/>
            <person name="Barry K.W."/>
            <person name="Cichocki N."/>
            <person name="Veneault-Fourrey C."/>
            <person name="LaButti K."/>
            <person name="Lindquist E.A."/>
            <person name="Lipzen A."/>
            <person name="Lundell T."/>
            <person name="Morin E."/>
            <person name="Murat C."/>
            <person name="Sun H."/>
            <person name="Tunlid A."/>
            <person name="Henrissat B."/>
            <person name="Grigoriev I.V."/>
            <person name="Hibbett D.S."/>
            <person name="Martin F."/>
            <person name="Nordberg H.P."/>
            <person name="Cantor M.N."/>
            <person name="Hua S.X."/>
        </authorList>
    </citation>
    <scope>NUCLEOTIDE SEQUENCE [LARGE SCALE GENOMIC DNA]</scope>
    <source>
        <strain evidence="7 8">Ve08.2h10</strain>
    </source>
</reference>
<feature type="domain" description="Amidohydrolase-related" evidence="6">
    <location>
        <begin position="431"/>
        <end position="523"/>
    </location>
</feature>
<evidence type="ECO:0000256" key="2">
    <source>
        <dbReference type="ARBA" id="ARBA00022723"/>
    </source>
</evidence>
<keyword evidence="4" id="KW-0862">Zinc</keyword>
<dbReference type="Gene3D" id="3.20.20.140">
    <property type="entry name" value="Metal-dependent hydrolases"/>
    <property type="match status" value="1"/>
</dbReference>
<reference evidence="8" key="2">
    <citation type="submission" date="2015-01" db="EMBL/GenBank/DDBJ databases">
        <title>Evolutionary Origins and Diversification of the Mycorrhizal Mutualists.</title>
        <authorList>
            <consortium name="DOE Joint Genome Institute"/>
            <consortium name="Mycorrhizal Genomics Consortium"/>
            <person name="Kohler A."/>
            <person name="Kuo A."/>
            <person name="Nagy L.G."/>
            <person name="Floudas D."/>
            <person name="Copeland A."/>
            <person name="Barry K.W."/>
            <person name="Cichocki N."/>
            <person name="Veneault-Fourrey C."/>
            <person name="LaButti K."/>
            <person name="Lindquist E.A."/>
            <person name="Lipzen A."/>
            <person name="Lundell T."/>
            <person name="Morin E."/>
            <person name="Murat C."/>
            <person name="Riley R."/>
            <person name="Ohm R."/>
            <person name="Sun H."/>
            <person name="Tunlid A."/>
            <person name="Henrissat B."/>
            <person name="Grigoriev I.V."/>
            <person name="Hibbett D.S."/>
            <person name="Martin F."/>
        </authorList>
    </citation>
    <scope>NUCLEOTIDE SEQUENCE [LARGE SCALE GENOMIC DNA]</scope>
    <source>
        <strain evidence="8">Ve08.2h10</strain>
    </source>
</reference>
<dbReference type="GO" id="GO:0008270">
    <property type="term" value="F:zinc ion binding"/>
    <property type="evidence" value="ECO:0007669"/>
    <property type="project" value="TreeGrafter"/>
</dbReference>
<feature type="region of interest" description="Disordered" evidence="5">
    <location>
        <begin position="359"/>
        <end position="422"/>
    </location>
</feature>
<dbReference type="GO" id="GO:0008892">
    <property type="term" value="F:guanine deaminase activity"/>
    <property type="evidence" value="ECO:0007669"/>
    <property type="project" value="TreeGrafter"/>
</dbReference>
<dbReference type="SUPFAM" id="SSF51338">
    <property type="entry name" value="Composite domain of metallo-dependent hydrolases"/>
    <property type="match status" value="1"/>
</dbReference>
<dbReference type="InterPro" id="IPR006680">
    <property type="entry name" value="Amidohydro-rel"/>
</dbReference>
<evidence type="ECO:0000256" key="1">
    <source>
        <dbReference type="ARBA" id="ARBA00001947"/>
    </source>
</evidence>
<dbReference type="PANTHER" id="PTHR11271">
    <property type="entry name" value="GUANINE DEAMINASE"/>
    <property type="match status" value="1"/>
</dbReference>
<dbReference type="GO" id="GO:0046098">
    <property type="term" value="P:guanine metabolic process"/>
    <property type="evidence" value="ECO:0007669"/>
    <property type="project" value="TreeGrafter"/>
</dbReference>
<dbReference type="AlphaFoldDB" id="A0A0D0DYM8"/>
<protein>
    <recommendedName>
        <fullName evidence="6">Amidohydrolase-related domain-containing protein</fullName>
    </recommendedName>
</protein>
<dbReference type="InterPro" id="IPR032466">
    <property type="entry name" value="Metal_Hydrolase"/>
</dbReference>
<dbReference type="SUPFAM" id="SSF51556">
    <property type="entry name" value="Metallo-dependent hydrolases"/>
    <property type="match status" value="1"/>
</dbReference>
<dbReference type="OrthoDB" id="194468at2759"/>
<keyword evidence="8" id="KW-1185">Reference proteome</keyword>
<dbReference type="InterPro" id="IPR051607">
    <property type="entry name" value="Metallo-dep_hydrolases"/>
</dbReference>
<dbReference type="FunCoup" id="A0A0D0DYM8">
    <property type="interactions" value="274"/>
</dbReference>
<organism evidence="7 8">
    <name type="scientific">Paxillus rubicundulus Ve08.2h10</name>
    <dbReference type="NCBI Taxonomy" id="930991"/>
    <lineage>
        <taxon>Eukaryota</taxon>
        <taxon>Fungi</taxon>
        <taxon>Dikarya</taxon>
        <taxon>Basidiomycota</taxon>
        <taxon>Agaricomycotina</taxon>
        <taxon>Agaricomycetes</taxon>
        <taxon>Agaricomycetidae</taxon>
        <taxon>Boletales</taxon>
        <taxon>Paxilineae</taxon>
        <taxon>Paxillaceae</taxon>
        <taxon>Paxillus</taxon>
    </lineage>
</organism>
<dbReference type="Gene3D" id="2.30.40.10">
    <property type="entry name" value="Urease, subunit C, domain 1"/>
    <property type="match status" value="2"/>
</dbReference>
<evidence type="ECO:0000259" key="6">
    <source>
        <dbReference type="Pfam" id="PF01979"/>
    </source>
</evidence>
<dbReference type="InterPro" id="IPR011059">
    <property type="entry name" value="Metal-dep_hydrolase_composite"/>
</dbReference>
<keyword evidence="3" id="KW-0378">Hydrolase</keyword>
<feature type="compositionally biased region" description="Low complexity" evidence="5">
    <location>
        <begin position="391"/>
        <end position="400"/>
    </location>
</feature>
<gene>
    <name evidence="7" type="ORF">PAXRUDRAFT_821093</name>
</gene>
<dbReference type="STRING" id="930991.A0A0D0DYM8"/>
<comment type="cofactor">
    <cofactor evidence="1">
        <name>Zn(2+)</name>
        <dbReference type="ChEBI" id="CHEBI:29105"/>
    </cofactor>
</comment>
<evidence type="ECO:0000313" key="8">
    <source>
        <dbReference type="Proteomes" id="UP000054538"/>
    </source>
</evidence>
<feature type="compositionally biased region" description="Basic residues" evidence="5">
    <location>
        <begin position="365"/>
        <end position="388"/>
    </location>
</feature>
<sequence length="532" mass="58951">MTTIYYGPVINPQTLTSYLALPRCLIAVGPDGNISWTEDDIIGSRLRETISQHGFCDGEDTLVHLKPGEFILPGFIDTHIHACQVPNLGVGGEDELLDWLETYTFPTESRFKDLHYAERAYPDIVRRVIACGTTTSCYYGSLHLEATKLLASIVRQKGQRAFVGKCNMNWHCPPYYTEPSVEESMKTTLDLLEHIGQLSQSPAKEPLVHPIITPRFAISCTEELLTRLGELADTLPHVAIQTHISENQKEVQDTLEIFQAESYASIYEKFGLLRSNTILGHGVWLTEEEMKLIAKHGAGVAHCPTSNFYLSSGMARVGMLLDYGVKVGLGTDVGGGYNPSILYAIQMASTASKMLSIQAESEKACHKHHKHHRGKRGHGHKHDHKKHLKSESFPSPASPESESEVENHRKHHGSCDGPPKEGQFTNKKLGIATLLYLATKGGAEVCSLQDRIGSFEKGKAFDALVVSVRDETGNPAIWGYNIPRDLDEGQYAQSADLNLKQWLERFLFCGDDRNIRKVIVQGALIGGQEHQG</sequence>
<dbReference type="GO" id="GO:0005829">
    <property type="term" value="C:cytosol"/>
    <property type="evidence" value="ECO:0007669"/>
    <property type="project" value="TreeGrafter"/>
</dbReference>
<evidence type="ECO:0000313" key="7">
    <source>
        <dbReference type="EMBL" id="KIL00899.1"/>
    </source>
</evidence>
<feature type="domain" description="Amidohydrolase-related" evidence="6">
    <location>
        <begin position="70"/>
        <end position="352"/>
    </location>
</feature>